<evidence type="ECO:0000256" key="6">
    <source>
        <dbReference type="ARBA" id="ARBA00022837"/>
    </source>
</evidence>
<sequence length="690" mass="72667">MTLGKIFCSTFLLASSAMHGSALPAPSRTDGVTLANNRPRFSSAVRVLGPVEPATQVEVSIWLKPHNKADLDYVASDLYDPKSANYRHWLTPAEFASRYAPTAVEAQTIRDFFASNGLTTVATGPNNFFVRARGTAAAVASAFRVTLNNYEVDGKVIRGNVEDPFVSGKAAPLVASISGLDNMEYSHPIAEKTTISSLPMTVLPPTSPKEGTRKTLGSAPPPTSPSGTSLAFNSRCFVGQTSQTFTTSGSLPSATYTGNEYTPSPAGCGYTPDNIRTAYNLNGLYAEGFDGTGQTIVIIDWCGSPNVVSDANAFSSQFNLPQLTTSNFTTINTPGPSFCSAPSAEINMDVQWAHAVAPGAKIALVVPPSASFQDLDQALFYAVNYQLGNVVSGSYFSEEVFTPSTVLQTEEFITETASVLGISTNFSTGDAGDFTNDMPWAFPSSVAVPAASPYATAVGGVSVVLNTNSTLAYQWGWGTNENVLAQQGKVTTPPTGTGFFNFGSGGGSSSFFLKPSFQSKLPGNSRQLPDVSWLGDPFTGVYVAMSQSTSLPTLQYQVYAGTSLACPMFSALWAIANQAAGTPLGQAAPYMYTMPGATITDILPMGFRSNVSGTVQTSTGKTAYTADQIAAPLEGTTAYISALWDYPLTPNTAILLTFGTDTGLSVTKGWDNVTGVGVPNAKPFVEYFGH</sequence>
<keyword evidence="7" id="KW-0865">Zymogen</keyword>
<dbReference type="CDD" id="cd11377">
    <property type="entry name" value="Pro-peptidase_S53"/>
    <property type="match status" value="1"/>
</dbReference>
<dbReference type="Proteomes" id="UP000540989">
    <property type="component" value="Unassembled WGS sequence"/>
</dbReference>
<dbReference type="GO" id="GO:0008240">
    <property type="term" value="F:tripeptidyl-peptidase activity"/>
    <property type="evidence" value="ECO:0007669"/>
    <property type="project" value="TreeGrafter"/>
</dbReference>
<keyword evidence="6" id="KW-0106">Calcium</keyword>
<keyword evidence="5" id="KW-0720">Serine protease</keyword>
<feature type="domain" description="Peptidase S53" evidence="10">
    <location>
        <begin position="269"/>
        <end position="690"/>
    </location>
</feature>
<name>A0A7W7ZEP3_9BACT</name>
<organism evidence="11 12">
    <name type="scientific">Granulicella aggregans</name>
    <dbReference type="NCBI Taxonomy" id="474949"/>
    <lineage>
        <taxon>Bacteria</taxon>
        <taxon>Pseudomonadati</taxon>
        <taxon>Acidobacteriota</taxon>
        <taxon>Terriglobia</taxon>
        <taxon>Terriglobales</taxon>
        <taxon>Acidobacteriaceae</taxon>
        <taxon>Granulicella</taxon>
    </lineage>
</organism>
<feature type="chain" id="PRO_5031346515" evidence="9">
    <location>
        <begin position="25"/>
        <end position="690"/>
    </location>
</feature>
<comment type="caution">
    <text evidence="11">The sequence shown here is derived from an EMBL/GenBank/DDBJ whole genome shotgun (WGS) entry which is preliminary data.</text>
</comment>
<dbReference type="PROSITE" id="PS51695">
    <property type="entry name" value="SEDOLISIN"/>
    <property type="match status" value="1"/>
</dbReference>
<proteinExistence type="predicted"/>
<dbReference type="InterPro" id="IPR023828">
    <property type="entry name" value="Peptidase_S8_Ser-AS"/>
</dbReference>
<keyword evidence="3" id="KW-0479">Metal-binding</keyword>
<evidence type="ECO:0000256" key="3">
    <source>
        <dbReference type="ARBA" id="ARBA00022723"/>
    </source>
</evidence>
<evidence type="ECO:0000256" key="7">
    <source>
        <dbReference type="ARBA" id="ARBA00023145"/>
    </source>
</evidence>
<dbReference type="InterPro" id="IPR050819">
    <property type="entry name" value="Tripeptidyl-peptidase_I"/>
</dbReference>
<dbReference type="SUPFAM" id="SSF52743">
    <property type="entry name" value="Subtilisin-like"/>
    <property type="match status" value="1"/>
</dbReference>
<dbReference type="EMBL" id="JACHIP010000004">
    <property type="protein sequence ID" value="MBB5058560.1"/>
    <property type="molecule type" value="Genomic_DNA"/>
</dbReference>
<evidence type="ECO:0000256" key="5">
    <source>
        <dbReference type="ARBA" id="ARBA00022825"/>
    </source>
</evidence>
<dbReference type="CDD" id="cd04056">
    <property type="entry name" value="Peptidases_S53"/>
    <property type="match status" value="1"/>
</dbReference>
<dbReference type="GO" id="GO:0006508">
    <property type="term" value="P:proteolysis"/>
    <property type="evidence" value="ECO:0007669"/>
    <property type="project" value="UniProtKB-KW"/>
</dbReference>
<dbReference type="SUPFAM" id="SSF54897">
    <property type="entry name" value="Protease propeptides/inhibitors"/>
    <property type="match status" value="1"/>
</dbReference>
<protein>
    <submittedName>
        <fullName evidence="11">Subtilase family serine protease</fullName>
    </submittedName>
</protein>
<evidence type="ECO:0000313" key="11">
    <source>
        <dbReference type="EMBL" id="MBB5058560.1"/>
    </source>
</evidence>
<dbReference type="GO" id="GO:0046872">
    <property type="term" value="F:metal ion binding"/>
    <property type="evidence" value="ECO:0007669"/>
    <property type="project" value="UniProtKB-KW"/>
</dbReference>
<evidence type="ECO:0000256" key="2">
    <source>
        <dbReference type="ARBA" id="ARBA00022670"/>
    </source>
</evidence>
<dbReference type="PANTHER" id="PTHR14218">
    <property type="entry name" value="PROTEASE S8 TRIPEPTIDYL PEPTIDASE I CLN2"/>
    <property type="match status" value="1"/>
</dbReference>
<dbReference type="GO" id="GO:0004252">
    <property type="term" value="F:serine-type endopeptidase activity"/>
    <property type="evidence" value="ECO:0007669"/>
    <property type="project" value="InterPro"/>
</dbReference>
<gene>
    <name evidence="11" type="ORF">HDF16_003274</name>
</gene>
<evidence type="ECO:0000313" key="12">
    <source>
        <dbReference type="Proteomes" id="UP000540989"/>
    </source>
</evidence>
<feature type="signal peptide" evidence="9">
    <location>
        <begin position="1"/>
        <end position="24"/>
    </location>
</feature>
<dbReference type="AlphaFoldDB" id="A0A7W7ZEP3"/>
<dbReference type="RefSeq" id="WP_184218335.1">
    <property type="nucleotide sequence ID" value="NZ_JACHIP010000004.1"/>
</dbReference>
<keyword evidence="12" id="KW-1185">Reference proteome</keyword>
<evidence type="ECO:0000256" key="1">
    <source>
        <dbReference type="ARBA" id="ARBA00001913"/>
    </source>
</evidence>
<dbReference type="Pfam" id="PF09286">
    <property type="entry name" value="Pro-kuma_activ"/>
    <property type="match status" value="1"/>
</dbReference>
<dbReference type="InterPro" id="IPR015366">
    <property type="entry name" value="S53_propep"/>
</dbReference>
<keyword evidence="9" id="KW-0732">Signal</keyword>
<reference evidence="11 12" key="1">
    <citation type="submission" date="2020-08" db="EMBL/GenBank/DDBJ databases">
        <title>Genomic Encyclopedia of Type Strains, Phase IV (KMG-V): Genome sequencing to study the core and pangenomes of soil and plant-associated prokaryotes.</title>
        <authorList>
            <person name="Whitman W."/>
        </authorList>
    </citation>
    <scope>NUCLEOTIDE SEQUENCE [LARGE SCALE GENOMIC DNA]</scope>
    <source>
        <strain evidence="11 12">M8UP14</strain>
    </source>
</reference>
<comment type="cofactor">
    <cofactor evidence="1">
        <name>Ca(2+)</name>
        <dbReference type="ChEBI" id="CHEBI:29108"/>
    </cofactor>
</comment>
<evidence type="ECO:0000256" key="9">
    <source>
        <dbReference type="SAM" id="SignalP"/>
    </source>
</evidence>
<dbReference type="Gene3D" id="3.40.50.200">
    <property type="entry name" value="Peptidase S8/S53 domain"/>
    <property type="match status" value="1"/>
</dbReference>
<dbReference type="SMART" id="SM00944">
    <property type="entry name" value="Pro-kuma_activ"/>
    <property type="match status" value="1"/>
</dbReference>
<dbReference type="InterPro" id="IPR030400">
    <property type="entry name" value="Sedolisin_dom"/>
</dbReference>
<dbReference type="PROSITE" id="PS00138">
    <property type="entry name" value="SUBTILASE_SER"/>
    <property type="match status" value="1"/>
</dbReference>
<evidence type="ECO:0000256" key="8">
    <source>
        <dbReference type="SAM" id="MobiDB-lite"/>
    </source>
</evidence>
<evidence type="ECO:0000256" key="4">
    <source>
        <dbReference type="ARBA" id="ARBA00022801"/>
    </source>
</evidence>
<dbReference type="InterPro" id="IPR036852">
    <property type="entry name" value="Peptidase_S8/S53_dom_sf"/>
</dbReference>
<feature type="region of interest" description="Disordered" evidence="8">
    <location>
        <begin position="199"/>
        <end position="230"/>
    </location>
</feature>
<accession>A0A7W7ZEP3</accession>
<evidence type="ECO:0000259" key="10">
    <source>
        <dbReference type="PROSITE" id="PS51695"/>
    </source>
</evidence>
<keyword evidence="4" id="KW-0378">Hydrolase</keyword>
<dbReference type="PANTHER" id="PTHR14218:SF15">
    <property type="entry name" value="TRIPEPTIDYL-PEPTIDASE 1"/>
    <property type="match status" value="1"/>
</dbReference>
<keyword evidence="2 11" id="KW-0645">Protease</keyword>